<dbReference type="InterPro" id="IPR003732">
    <property type="entry name" value="Daa-tRNA_deacyls_DTD"/>
</dbReference>
<dbReference type="Pfam" id="PF02580">
    <property type="entry name" value="Tyr_Deacylase"/>
    <property type="match status" value="1"/>
</dbReference>
<feature type="short sequence motif" description="Gly-cisPro motif, important for rejection of L-amino acids" evidence="2">
    <location>
        <begin position="137"/>
        <end position="138"/>
    </location>
</feature>
<proteinExistence type="inferred from homology"/>
<reference evidence="4" key="1">
    <citation type="submission" date="2017-04" db="EMBL/GenBank/DDBJ databases">
        <authorList>
            <person name="Varghese N."/>
            <person name="Submissions S."/>
        </authorList>
    </citation>
    <scope>NUCLEOTIDE SEQUENCE [LARGE SCALE GENOMIC DNA]</scope>
    <source>
        <strain evidence="4">USBA 82</strain>
    </source>
</reference>
<name>A0A1X7J9I1_9BACT</name>
<comment type="subcellular location">
    <subcellularLocation>
        <location evidence="2">Cytoplasm</location>
    </subcellularLocation>
</comment>
<dbReference type="Proteomes" id="UP000193355">
    <property type="component" value="Unassembled WGS sequence"/>
</dbReference>
<keyword evidence="2" id="KW-0694">RNA-binding</keyword>
<comment type="catalytic activity">
    <reaction evidence="2">
        <text>glycyl-tRNA(Ala) + H2O = tRNA(Ala) + glycine + H(+)</text>
        <dbReference type="Rhea" id="RHEA:53744"/>
        <dbReference type="Rhea" id="RHEA-COMP:9657"/>
        <dbReference type="Rhea" id="RHEA-COMP:13640"/>
        <dbReference type="ChEBI" id="CHEBI:15377"/>
        <dbReference type="ChEBI" id="CHEBI:15378"/>
        <dbReference type="ChEBI" id="CHEBI:57305"/>
        <dbReference type="ChEBI" id="CHEBI:78442"/>
        <dbReference type="ChEBI" id="CHEBI:78522"/>
    </reaction>
</comment>
<evidence type="ECO:0000256" key="1">
    <source>
        <dbReference type="ARBA" id="ARBA00009673"/>
    </source>
</evidence>
<dbReference type="GO" id="GO:0000049">
    <property type="term" value="F:tRNA binding"/>
    <property type="evidence" value="ECO:0007669"/>
    <property type="project" value="UniProtKB-UniRule"/>
</dbReference>
<dbReference type="PANTHER" id="PTHR10472">
    <property type="entry name" value="D-TYROSYL-TRNA TYR DEACYLASE"/>
    <property type="match status" value="1"/>
</dbReference>
<keyword evidence="2" id="KW-0963">Cytoplasm</keyword>
<comment type="domain">
    <text evidence="2">A Gly-cisPro motif from one monomer fits into the active site of the other monomer to allow specific chiral rejection of L-amino acids.</text>
</comment>
<dbReference type="SUPFAM" id="SSF69500">
    <property type="entry name" value="DTD-like"/>
    <property type="match status" value="1"/>
</dbReference>
<dbReference type="GO" id="GO:0019478">
    <property type="term" value="P:D-amino acid catabolic process"/>
    <property type="evidence" value="ECO:0007669"/>
    <property type="project" value="UniProtKB-UniRule"/>
</dbReference>
<gene>
    <name evidence="2" type="primary">dtd</name>
    <name evidence="3" type="ORF">SAMN06275492_11029</name>
</gene>
<dbReference type="EC" id="3.1.1.-" evidence="2"/>
<keyword evidence="4" id="KW-1185">Reference proteome</keyword>
<dbReference type="CDD" id="cd00563">
    <property type="entry name" value="Dtyr_deacylase"/>
    <property type="match status" value="1"/>
</dbReference>
<dbReference type="EC" id="3.1.1.96" evidence="2"/>
<dbReference type="AlphaFoldDB" id="A0A1X7J9I1"/>
<organism evidence="3 4">
    <name type="scientific">Dethiosulfovibrio salsuginis</name>
    <dbReference type="NCBI Taxonomy" id="561720"/>
    <lineage>
        <taxon>Bacteria</taxon>
        <taxon>Thermotogati</taxon>
        <taxon>Synergistota</taxon>
        <taxon>Synergistia</taxon>
        <taxon>Synergistales</taxon>
        <taxon>Dethiosulfovibrionaceae</taxon>
        <taxon>Dethiosulfovibrio</taxon>
    </lineage>
</organism>
<dbReference type="GO" id="GO:0051500">
    <property type="term" value="F:D-tyrosyl-tRNA(Tyr) deacylase activity"/>
    <property type="evidence" value="ECO:0007669"/>
    <property type="project" value="TreeGrafter"/>
</dbReference>
<comment type="function">
    <text evidence="2">An aminoacyl-tRNA editing enzyme that deacylates mischarged D-aminoacyl-tRNAs. Also deacylates mischarged glycyl-tRNA(Ala), protecting cells against glycine mischarging by AlaRS. Acts via tRNA-based rather than protein-based catalysis; rejects L-amino acids rather than detecting D-amino acids in the active site. By recycling D-aminoacyl-tRNA to D-amino acids and free tRNA molecules, this enzyme counteracts the toxicity associated with the formation of D-aminoacyl-tRNA entities in vivo and helps enforce protein L-homochirality.</text>
</comment>
<dbReference type="HAMAP" id="MF_00518">
    <property type="entry name" value="Deacylase_Dtd"/>
    <property type="match status" value="1"/>
</dbReference>
<evidence type="ECO:0000313" key="4">
    <source>
        <dbReference type="Proteomes" id="UP000193355"/>
    </source>
</evidence>
<keyword evidence="2" id="KW-0378">Hydrolase</keyword>
<dbReference type="PANTHER" id="PTHR10472:SF5">
    <property type="entry name" value="D-AMINOACYL-TRNA DEACYLASE 1"/>
    <property type="match status" value="1"/>
</dbReference>
<accession>A0A1X7J9I1</accession>
<evidence type="ECO:0000313" key="3">
    <source>
        <dbReference type="EMBL" id="SMG24463.1"/>
    </source>
</evidence>
<sequence>MKAVVQRVLSSAVVVDGEEVGRIGNGLCVLLGVTHGDGPDQARWLSDKIASLRVFEDQNGKLNLSLKEVDGQVLVVSQFTLYADCRKGRRPSFVEAAEPVEAKKLYELFVDELKAKGLSVATGVFQAHMDLEIHNDGPVTLIIETPEV</sequence>
<comment type="catalytic activity">
    <reaction evidence="2">
        <text>a D-aminoacyl-tRNA + H2O = a tRNA + a D-alpha-amino acid + H(+)</text>
        <dbReference type="Rhea" id="RHEA:13953"/>
        <dbReference type="Rhea" id="RHEA-COMP:10123"/>
        <dbReference type="Rhea" id="RHEA-COMP:10124"/>
        <dbReference type="ChEBI" id="CHEBI:15377"/>
        <dbReference type="ChEBI" id="CHEBI:15378"/>
        <dbReference type="ChEBI" id="CHEBI:59871"/>
        <dbReference type="ChEBI" id="CHEBI:78442"/>
        <dbReference type="ChEBI" id="CHEBI:79333"/>
        <dbReference type="EC" id="3.1.1.96"/>
    </reaction>
</comment>
<dbReference type="EMBL" id="FXBB01000010">
    <property type="protein sequence ID" value="SMG24463.1"/>
    <property type="molecule type" value="Genomic_DNA"/>
</dbReference>
<dbReference type="RefSeq" id="WP_085544322.1">
    <property type="nucleotide sequence ID" value="NZ_FXBB01000010.1"/>
</dbReference>
<dbReference type="GO" id="GO:0005737">
    <property type="term" value="C:cytoplasm"/>
    <property type="evidence" value="ECO:0007669"/>
    <property type="project" value="UniProtKB-SubCell"/>
</dbReference>
<keyword evidence="2" id="KW-0820">tRNA-binding</keyword>
<protein>
    <recommendedName>
        <fullName evidence="2">D-aminoacyl-tRNA deacylase</fullName>
        <shortName evidence="2">DTD</shortName>
        <ecNumber evidence="2">3.1.1.96</ecNumber>
    </recommendedName>
    <alternativeName>
        <fullName evidence="2">Gly-tRNA(Ala) deacylase</fullName>
        <ecNumber evidence="2">3.1.1.-</ecNumber>
    </alternativeName>
</protein>
<comment type="subunit">
    <text evidence="2">Homodimer.</text>
</comment>
<dbReference type="OrthoDB" id="9801395at2"/>
<dbReference type="GO" id="GO:0043908">
    <property type="term" value="F:Ser(Gly)-tRNA(Ala) hydrolase activity"/>
    <property type="evidence" value="ECO:0007669"/>
    <property type="project" value="UniProtKB-UniRule"/>
</dbReference>
<dbReference type="InterPro" id="IPR023509">
    <property type="entry name" value="DTD-like_sf"/>
</dbReference>
<dbReference type="GO" id="GO:0106026">
    <property type="term" value="F:Gly-tRNA(Ala) deacylase activity"/>
    <property type="evidence" value="ECO:0007669"/>
    <property type="project" value="UniProtKB-UniRule"/>
</dbReference>
<dbReference type="NCBIfam" id="TIGR00256">
    <property type="entry name" value="D-aminoacyl-tRNA deacylase"/>
    <property type="match status" value="1"/>
</dbReference>
<dbReference type="STRING" id="561720.SAMN06275492_11029"/>
<dbReference type="FunFam" id="3.50.80.10:FF:000001">
    <property type="entry name" value="D-aminoacyl-tRNA deacylase"/>
    <property type="match status" value="1"/>
</dbReference>
<evidence type="ECO:0000256" key="2">
    <source>
        <dbReference type="HAMAP-Rule" id="MF_00518"/>
    </source>
</evidence>
<dbReference type="Gene3D" id="3.50.80.10">
    <property type="entry name" value="D-tyrosyl-tRNA(Tyr) deacylase"/>
    <property type="match status" value="1"/>
</dbReference>
<comment type="similarity">
    <text evidence="1 2">Belongs to the DTD family.</text>
</comment>